<sequence length="450" mass="47496">MIRYSLKEIAEITEGKLLPGSAGRQETQGIATDSRQAMTGQLFVALRGDCFNGEDFVSAALAQGAGAVLTGTPVTAPGVLVGDTLIALQTLTAHWRQRFTLPLLAVTGSCGKTTVKEVLTAILNESGPVLATRGNQNNHIGVPLTLARLGAEHRYAVLEMGMNHPGELTLLSGLARPTLALINNATPAHLEGLGSVAAIAAAKGEILSGLDKRGLTILNGDDPFADFWAERAPGEVWRFSLEHRPTRVRGHWRAHEQSGGYLEVRAPQGQFTLEIPLPGQHNGRNVLAATTAALALDIPIPQIQRAVAGLQAIPGRLQWRSGPRGSRILDDTYNANPASLEAALRVLAAQPGQRILVLGDMGELGPEAALYHRQAGTLARQLGIERLYALGPLAAEAADAFGIDAAAFSELPPLLAALQSRLDGDTVVLVKGSRAAHMERVVQALTEGNA</sequence>
<gene>
    <name evidence="10 16" type="primary">murF</name>
    <name evidence="15" type="ORF">AFERRI_100173</name>
    <name evidence="16" type="ORF">AFERRI_50143</name>
</gene>
<dbReference type="GO" id="GO:0071555">
    <property type="term" value="P:cell wall organization"/>
    <property type="evidence" value="ECO:0007669"/>
    <property type="project" value="UniProtKB-KW"/>
</dbReference>
<dbReference type="Gene3D" id="3.40.1390.10">
    <property type="entry name" value="MurE/MurF, N-terminal domain"/>
    <property type="match status" value="1"/>
</dbReference>
<comment type="function">
    <text evidence="10 11">Involved in cell wall formation. Catalyzes the final step in the synthesis of UDP-N-acetylmuramoyl-pentapeptide, the precursor of murein.</text>
</comment>
<evidence type="ECO:0000313" key="16">
    <source>
        <dbReference type="EMBL" id="SMH66942.1"/>
    </source>
</evidence>
<proteinExistence type="inferred from homology"/>
<dbReference type="GO" id="GO:0008360">
    <property type="term" value="P:regulation of cell shape"/>
    <property type="evidence" value="ECO:0007669"/>
    <property type="project" value="UniProtKB-KW"/>
</dbReference>
<reference evidence="15" key="1">
    <citation type="submission" date="2014-03" db="EMBL/GenBank/DDBJ databases">
        <authorList>
            <person name="Genoscope - CEA"/>
        </authorList>
    </citation>
    <scope>NUCLEOTIDE SEQUENCE [LARGE SCALE GENOMIC DNA]</scope>
    <source>
        <strain evidence="15">CF27</strain>
    </source>
</reference>
<dbReference type="GO" id="GO:0047480">
    <property type="term" value="F:UDP-N-acetylmuramoyl-tripeptide-D-alanyl-D-alanine ligase activity"/>
    <property type="evidence" value="ECO:0007669"/>
    <property type="project" value="UniProtKB-UniRule"/>
</dbReference>
<dbReference type="Gene3D" id="3.90.190.20">
    <property type="entry name" value="Mur ligase, C-terminal domain"/>
    <property type="match status" value="1"/>
</dbReference>
<dbReference type="InterPro" id="IPR051046">
    <property type="entry name" value="MurCDEF_CellWall_CoF430Synth"/>
</dbReference>
<keyword evidence="17" id="KW-1185">Reference proteome</keyword>
<dbReference type="AlphaFoldDB" id="A0A060UPJ2"/>
<keyword evidence="8 10" id="KW-0131">Cell cycle</keyword>
<dbReference type="NCBIfam" id="TIGR01143">
    <property type="entry name" value="murF"/>
    <property type="match status" value="1"/>
</dbReference>
<comment type="pathway">
    <text evidence="10 11">Cell wall biogenesis; peptidoglycan biosynthesis.</text>
</comment>
<keyword evidence="1 10" id="KW-0963">Cytoplasm</keyword>
<dbReference type="InterPro" id="IPR000713">
    <property type="entry name" value="Mur_ligase_N"/>
</dbReference>
<dbReference type="InterPro" id="IPR013221">
    <property type="entry name" value="Mur_ligase_cen"/>
</dbReference>
<evidence type="ECO:0000256" key="1">
    <source>
        <dbReference type="ARBA" id="ARBA00022490"/>
    </source>
</evidence>
<dbReference type="EMBL" id="CCCS020000002">
    <property type="protein sequence ID" value="CDQ08738.1"/>
    <property type="molecule type" value="Genomic_DNA"/>
</dbReference>
<dbReference type="SUPFAM" id="SSF53244">
    <property type="entry name" value="MurD-like peptide ligases, peptide-binding domain"/>
    <property type="match status" value="1"/>
</dbReference>
<evidence type="ECO:0000256" key="11">
    <source>
        <dbReference type="RuleBase" id="RU004136"/>
    </source>
</evidence>
<feature type="domain" description="Mur ligase C-terminal" evidence="13">
    <location>
        <begin position="315"/>
        <end position="434"/>
    </location>
</feature>
<dbReference type="Pfam" id="PF08245">
    <property type="entry name" value="Mur_ligase_M"/>
    <property type="match status" value="1"/>
</dbReference>
<dbReference type="InterPro" id="IPR036565">
    <property type="entry name" value="Mur-like_cat_sf"/>
</dbReference>
<evidence type="ECO:0000313" key="17">
    <source>
        <dbReference type="Proteomes" id="UP000193925"/>
    </source>
</evidence>
<dbReference type="InterPro" id="IPR036615">
    <property type="entry name" value="Mur_ligase_C_dom_sf"/>
</dbReference>
<keyword evidence="4 10" id="KW-0547">Nucleotide-binding</keyword>
<feature type="domain" description="Mur ligase central" evidence="14">
    <location>
        <begin position="106"/>
        <end position="293"/>
    </location>
</feature>
<feature type="binding site" evidence="10">
    <location>
        <begin position="108"/>
        <end position="114"/>
    </location>
    <ligand>
        <name>ATP</name>
        <dbReference type="ChEBI" id="CHEBI:30616"/>
    </ligand>
</feature>
<keyword evidence="3 10" id="KW-0132">Cell division</keyword>
<evidence type="ECO:0000256" key="2">
    <source>
        <dbReference type="ARBA" id="ARBA00022598"/>
    </source>
</evidence>
<keyword evidence="2 10" id="KW-0436">Ligase</keyword>
<dbReference type="Pfam" id="PF02875">
    <property type="entry name" value="Mur_ligase_C"/>
    <property type="match status" value="1"/>
</dbReference>
<dbReference type="InterPro" id="IPR005863">
    <property type="entry name" value="UDP-N-AcMur_synth"/>
</dbReference>
<dbReference type="InterPro" id="IPR035911">
    <property type="entry name" value="MurE/MurF_N"/>
</dbReference>
<feature type="domain" description="Mur ligase N-terminal catalytic" evidence="12">
    <location>
        <begin position="28"/>
        <end position="74"/>
    </location>
</feature>
<dbReference type="Pfam" id="PF01225">
    <property type="entry name" value="Mur_ligase"/>
    <property type="match status" value="1"/>
</dbReference>
<evidence type="ECO:0000256" key="6">
    <source>
        <dbReference type="ARBA" id="ARBA00022960"/>
    </source>
</evidence>
<dbReference type="EC" id="6.3.2.10" evidence="10 11"/>
<reference evidence="15" key="2">
    <citation type="submission" date="2014-07" db="EMBL/GenBank/DDBJ databases">
        <title>Initial genome analysis of the psychrotolerant acidophile Acidithiobacillus ferrivorans CF27: insights into iron and sulfur oxidation pathways and into biofilm formation.</title>
        <authorList>
            <person name="Talla E."/>
            <person name="Hedrich S."/>
            <person name="Mangenot S."/>
            <person name="Ji B."/>
            <person name="Johnson D.B."/>
            <person name="Barbe V."/>
            <person name="Bonnefoy V."/>
        </authorList>
    </citation>
    <scope>NUCLEOTIDE SEQUENCE [LARGE SCALE GENOMIC DNA]</scope>
    <source>
        <strain evidence="15">CF27</strain>
    </source>
</reference>
<dbReference type="InterPro" id="IPR004101">
    <property type="entry name" value="Mur_ligase_C"/>
</dbReference>
<dbReference type="PANTHER" id="PTHR43024">
    <property type="entry name" value="UDP-N-ACETYLMURAMOYL-TRIPEPTIDE--D-ALANYL-D-ALANINE LIGASE"/>
    <property type="match status" value="1"/>
</dbReference>
<comment type="catalytic activity">
    <reaction evidence="10 11">
        <text>D-alanyl-D-alanine + UDP-N-acetyl-alpha-D-muramoyl-L-alanyl-gamma-D-glutamyl-meso-2,6-diaminopimelate + ATP = UDP-N-acetyl-alpha-D-muramoyl-L-alanyl-gamma-D-glutamyl-meso-2,6-diaminopimeloyl-D-alanyl-D-alanine + ADP + phosphate + H(+)</text>
        <dbReference type="Rhea" id="RHEA:28374"/>
        <dbReference type="ChEBI" id="CHEBI:15378"/>
        <dbReference type="ChEBI" id="CHEBI:30616"/>
        <dbReference type="ChEBI" id="CHEBI:43474"/>
        <dbReference type="ChEBI" id="CHEBI:57822"/>
        <dbReference type="ChEBI" id="CHEBI:61386"/>
        <dbReference type="ChEBI" id="CHEBI:83905"/>
        <dbReference type="ChEBI" id="CHEBI:456216"/>
        <dbReference type="EC" id="6.3.2.10"/>
    </reaction>
</comment>
<keyword evidence="6 10" id="KW-0133">Cell shape</keyword>
<dbReference type="GO" id="GO:0051301">
    <property type="term" value="P:cell division"/>
    <property type="evidence" value="ECO:0007669"/>
    <property type="project" value="UniProtKB-KW"/>
</dbReference>
<keyword evidence="9 10" id="KW-0961">Cell wall biogenesis/degradation</keyword>
<comment type="subcellular location">
    <subcellularLocation>
        <location evidence="10 11">Cytoplasm</location>
    </subcellularLocation>
</comment>
<dbReference type="Gene3D" id="3.40.1190.10">
    <property type="entry name" value="Mur-like, catalytic domain"/>
    <property type="match status" value="1"/>
</dbReference>
<evidence type="ECO:0000256" key="8">
    <source>
        <dbReference type="ARBA" id="ARBA00023306"/>
    </source>
</evidence>
<dbReference type="HAMAP" id="MF_02019">
    <property type="entry name" value="MurF"/>
    <property type="match status" value="1"/>
</dbReference>
<reference evidence="16 17" key="3">
    <citation type="submission" date="2017-03" db="EMBL/GenBank/DDBJ databases">
        <authorList>
            <person name="Regsiter A."/>
            <person name="William W."/>
        </authorList>
    </citation>
    <scope>NUCLEOTIDE SEQUENCE [LARGE SCALE GENOMIC DNA]</scope>
    <source>
        <strain evidence="16">PRJEB5721</strain>
    </source>
</reference>
<evidence type="ECO:0000313" key="15">
    <source>
        <dbReference type="EMBL" id="CDQ08738.1"/>
    </source>
</evidence>
<dbReference type="SUPFAM" id="SSF53623">
    <property type="entry name" value="MurD-like peptide ligases, catalytic domain"/>
    <property type="match status" value="1"/>
</dbReference>
<dbReference type="SUPFAM" id="SSF63418">
    <property type="entry name" value="MurE/MurF N-terminal domain"/>
    <property type="match status" value="1"/>
</dbReference>
<name>A0A060UPJ2_9PROT</name>
<organism evidence="15">
    <name type="scientific">Acidithiobacillus ferrivorans</name>
    <dbReference type="NCBI Taxonomy" id="160808"/>
    <lineage>
        <taxon>Bacteria</taxon>
        <taxon>Pseudomonadati</taxon>
        <taxon>Pseudomonadota</taxon>
        <taxon>Acidithiobacillia</taxon>
        <taxon>Acidithiobacillales</taxon>
        <taxon>Acidithiobacillaceae</taxon>
        <taxon>Acidithiobacillus</taxon>
    </lineage>
</organism>
<dbReference type="GO" id="GO:0009252">
    <property type="term" value="P:peptidoglycan biosynthetic process"/>
    <property type="evidence" value="ECO:0007669"/>
    <property type="project" value="UniProtKB-UniRule"/>
</dbReference>
<dbReference type="GO" id="GO:0005524">
    <property type="term" value="F:ATP binding"/>
    <property type="evidence" value="ECO:0007669"/>
    <property type="project" value="UniProtKB-UniRule"/>
</dbReference>
<evidence type="ECO:0000256" key="3">
    <source>
        <dbReference type="ARBA" id="ARBA00022618"/>
    </source>
</evidence>
<dbReference type="EMBL" id="LT841305">
    <property type="protein sequence ID" value="SMH66942.1"/>
    <property type="molecule type" value="Genomic_DNA"/>
</dbReference>
<dbReference type="RefSeq" id="WP_035190858.1">
    <property type="nucleotide sequence ID" value="NZ_CCCS020000002.1"/>
</dbReference>
<accession>A0A060UPJ2</accession>
<dbReference type="Proteomes" id="UP000193925">
    <property type="component" value="Chromosome AFERRI"/>
</dbReference>
<evidence type="ECO:0000256" key="5">
    <source>
        <dbReference type="ARBA" id="ARBA00022840"/>
    </source>
</evidence>
<dbReference type="UniPathway" id="UPA00219"/>
<comment type="similarity">
    <text evidence="10">Belongs to the MurCDEF family. MurF subfamily.</text>
</comment>
<dbReference type="GO" id="GO:0005737">
    <property type="term" value="C:cytoplasm"/>
    <property type="evidence" value="ECO:0007669"/>
    <property type="project" value="UniProtKB-SubCell"/>
</dbReference>
<evidence type="ECO:0000256" key="7">
    <source>
        <dbReference type="ARBA" id="ARBA00022984"/>
    </source>
</evidence>
<protein>
    <recommendedName>
        <fullName evidence="10 11">UDP-N-acetylmuramoyl-tripeptide--D-alanyl-D-alanine ligase</fullName>
        <ecNumber evidence="10 11">6.3.2.10</ecNumber>
    </recommendedName>
    <alternativeName>
        <fullName evidence="10">D-alanyl-D-alanine-adding enzyme</fullName>
    </alternativeName>
</protein>
<evidence type="ECO:0000256" key="9">
    <source>
        <dbReference type="ARBA" id="ARBA00023316"/>
    </source>
</evidence>
<evidence type="ECO:0000256" key="4">
    <source>
        <dbReference type="ARBA" id="ARBA00022741"/>
    </source>
</evidence>
<keyword evidence="7 10" id="KW-0573">Peptidoglycan synthesis</keyword>
<evidence type="ECO:0000259" key="12">
    <source>
        <dbReference type="Pfam" id="PF01225"/>
    </source>
</evidence>
<evidence type="ECO:0000256" key="10">
    <source>
        <dbReference type="HAMAP-Rule" id="MF_02019"/>
    </source>
</evidence>
<dbReference type="PANTHER" id="PTHR43024:SF1">
    <property type="entry name" value="UDP-N-ACETYLMURAMOYL-TRIPEPTIDE--D-ALANYL-D-ALANINE LIGASE"/>
    <property type="match status" value="1"/>
</dbReference>
<keyword evidence="5 10" id="KW-0067">ATP-binding</keyword>
<evidence type="ECO:0000259" key="13">
    <source>
        <dbReference type="Pfam" id="PF02875"/>
    </source>
</evidence>
<evidence type="ECO:0000259" key="14">
    <source>
        <dbReference type="Pfam" id="PF08245"/>
    </source>
</evidence>